<keyword evidence="1" id="KW-1133">Transmembrane helix</keyword>
<dbReference type="EMBL" id="CP090172">
    <property type="protein sequence ID" value="UJO22820.1"/>
    <property type="molecule type" value="Genomic_DNA"/>
</dbReference>
<keyword evidence="3" id="KW-1185">Reference proteome</keyword>
<protein>
    <submittedName>
        <fullName evidence="2">Uncharacterized protein</fullName>
    </submittedName>
</protein>
<dbReference type="AlphaFoldDB" id="A0A9Q8PI42"/>
<accession>A0A9Q8PI42</accession>
<name>A0A9Q8PI42_PASFU</name>
<dbReference type="GeneID" id="71991771"/>
<evidence type="ECO:0000256" key="1">
    <source>
        <dbReference type="SAM" id="Phobius"/>
    </source>
</evidence>
<dbReference type="Proteomes" id="UP000756132">
    <property type="component" value="Chromosome 10"/>
</dbReference>
<reference evidence="2" key="2">
    <citation type="journal article" date="2022" name="Microb. Genom.">
        <title>A chromosome-scale genome assembly of the tomato pathogen Cladosporium fulvum reveals a compartmentalized genome architecture and the presence of a dispensable chromosome.</title>
        <authorList>
            <person name="Zaccaron A.Z."/>
            <person name="Chen L.H."/>
            <person name="Samaras A."/>
            <person name="Stergiopoulos I."/>
        </authorList>
    </citation>
    <scope>NUCLEOTIDE SEQUENCE</scope>
    <source>
        <strain evidence="2">Race5_Kim</strain>
    </source>
</reference>
<evidence type="ECO:0000313" key="2">
    <source>
        <dbReference type="EMBL" id="UJO22820.1"/>
    </source>
</evidence>
<dbReference type="OrthoDB" id="4148767at2759"/>
<gene>
    <name evidence="2" type="ORF">CLAFUR5_11893</name>
</gene>
<evidence type="ECO:0000313" key="3">
    <source>
        <dbReference type="Proteomes" id="UP000756132"/>
    </source>
</evidence>
<dbReference type="KEGG" id="ffu:CLAFUR5_11893"/>
<organism evidence="2 3">
    <name type="scientific">Passalora fulva</name>
    <name type="common">Tomato leaf mold</name>
    <name type="synonym">Cladosporium fulvum</name>
    <dbReference type="NCBI Taxonomy" id="5499"/>
    <lineage>
        <taxon>Eukaryota</taxon>
        <taxon>Fungi</taxon>
        <taxon>Dikarya</taxon>
        <taxon>Ascomycota</taxon>
        <taxon>Pezizomycotina</taxon>
        <taxon>Dothideomycetes</taxon>
        <taxon>Dothideomycetidae</taxon>
        <taxon>Mycosphaerellales</taxon>
        <taxon>Mycosphaerellaceae</taxon>
        <taxon>Fulvia</taxon>
    </lineage>
</organism>
<sequence>MGVVISKSTLNPLSFVSTIIGFVSFVFTPGTFLKVHAYLTNLRTELLEEKASIKIMMKQCRKYHRLAKAEGGETLLGIELDNVTLKKMDDTIKHLMKQFKELEKPFLQPGTAGIDGWKDHRHRRRTSSASPYYEHSALRRLRRKPPDELAYDEAFWAQRTQYAEFDFKRRFTWLTKKSEAQSLLNALSRVQIRRIARQVGGMSTLMHEYGSSTLQTMEAVRRMDDRMSRIVGIRRVDD</sequence>
<proteinExistence type="predicted"/>
<keyword evidence="1" id="KW-0472">Membrane</keyword>
<keyword evidence="1" id="KW-0812">Transmembrane</keyword>
<feature type="transmembrane region" description="Helical" evidence="1">
    <location>
        <begin position="12"/>
        <end position="33"/>
    </location>
</feature>
<dbReference type="RefSeq" id="XP_047767186.1">
    <property type="nucleotide sequence ID" value="XM_047911041.1"/>
</dbReference>
<reference evidence="2" key="1">
    <citation type="submission" date="2021-12" db="EMBL/GenBank/DDBJ databases">
        <authorList>
            <person name="Zaccaron A."/>
            <person name="Stergiopoulos I."/>
        </authorList>
    </citation>
    <scope>NUCLEOTIDE SEQUENCE</scope>
    <source>
        <strain evidence="2">Race5_Kim</strain>
    </source>
</reference>